<proteinExistence type="predicted"/>
<organism evidence="1 2">
    <name type="scientific">Polyangium fumosum</name>
    <dbReference type="NCBI Taxonomy" id="889272"/>
    <lineage>
        <taxon>Bacteria</taxon>
        <taxon>Pseudomonadati</taxon>
        <taxon>Myxococcota</taxon>
        <taxon>Polyangia</taxon>
        <taxon>Polyangiales</taxon>
        <taxon>Polyangiaceae</taxon>
        <taxon>Polyangium</taxon>
    </lineage>
</organism>
<name>A0A4U1J2A5_9BACT</name>
<dbReference type="EMBL" id="SSMQ01000041">
    <property type="protein sequence ID" value="TKD01240.1"/>
    <property type="molecule type" value="Genomic_DNA"/>
</dbReference>
<reference evidence="1 2" key="1">
    <citation type="submission" date="2019-04" db="EMBL/GenBank/DDBJ databases">
        <authorList>
            <person name="Li Y."/>
            <person name="Wang J."/>
        </authorList>
    </citation>
    <scope>NUCLEOTIDE SEQUENCE [LARGE SCALE GENOMIC DNA]</scope>
    <source>
        <strain evidence="1 2">DSM 14668</strain>
    </source>
</reference>
<sequence length="108" mass="12349">MLKNLSREDRLRVMGFVCSFAWADLEIKPKERALVHKMVKELKLDPDEAKQVEGWLQVPPRAEEVDPAAIPRAHRQMVLDFARRMVKADGTVDPEEEESLSLLEALLA</sequence>
<dbReference type="Gene3D" id="1.10.3680.10">
    <property type="entry name" value="TerB-like"/>
    <property type="match status" value="1"/>
</dbReference>
<dbReference type="InterPro" id="IPR029024">
    <property type="entry name" value="TerB-like"/>
</dbReference>
<gene>
    <name evidence="1" type="ORF">E8A74_32085</name>
</gene>
<protein>
    <submittedName>
        <fullName evidence="1">TerB family tellurite resistance protein</fullName>
    </submittedName>
</protein>
<dbReference type="CDD" id="cd07177">
    <property type="entry name" value="terB_like"/>
    <property type="match status" value="1"/>
</dbReference>
<evidence type="ECO:0000313" key="2">
    <source>
        <dbReference type="Proteomes" id="UP000309215"/>
    </source>
</evidence>
<dbReference type="Proteomes" id="UP000309215">
    <property type="component" value="Unassembled WGS sequence"/>
</dbReference>
<accession>A0A4U1J2A5</accession>
<dbReference type="SUPFAM" id="SSF158682">
    <property type="entry name" value="TerB-like"/>
    <property type="match status" value="1"/>
</dbReference>
<dbReference type="RefSeq" id="WP_136932932.1">
    <property type="nucleotide sequence ID" value="NZ_SSMQ01000041.1"/>
</dbReference>
<keyword evidence="2" id="KW-1185">Reference proteome</keyword>
<dbReference type="AlphaFoldDB" id="A0A4U1J2A5"/>
<comment type="caution">
    <text evidence="1">The sequence shown here is derived from an EMBL/GenBank/DDBJ whole genome shotgun (WGS) entry which is preliminary data.</text>
</comment>
<dbReference type="OrthoDB" id="5520267at2"/>
<evidence type="ECO:0000313" key="1">
    <source>
        <dbReference type="EMBL" id="TKD01240.1"/>
    </source>
</evidence>